<evidence type="ECO:0008006" key="4">
    <source>
        <dbReference type="Google" id="ProtNLM"/>
    </source>
</evidence>
<keyword evidence="1" id="KW-0812">Transmembrane</keyword>
<dbReference type="AlphaFoldDB" id="A0AA37STA5"/>
<name>A0AA37STA5_9BACT</name>
<reference evidence="2" key="2">
    <citation type="submission" date="2023-01" db="EMBL/GenBank/DDBJ databases">
        <title>Draft genome sequence of Portibacter lacus strain NBRC 108769.</title>
        <authorList>
            <person name="Sun Q."/>
            <person name="Mori K."/>
        </authorList>
    </citation>
    <scope>NUCLEOTIDE SEQUENCE</scope>
    <source>
        <strain evidence="2">NBRC 108769</strain>
    </source>
</reference>
<proteinExistence type="predicted"/>
<gene>
    <name evidence="2" type="ORF">GCM10007940_29970</name>
</gene>
<accession>A0AA37STA5</accession>
<dbReference type="RefSeq" id="WP_235293746.1">
    <property type="nucleotide sequence ID" value="NZ_BSOH01000020.1"/>
</dbReference>
<keyword evidence="1" id="KW-1133">Transmembrane helix</keyword>
<reference evidence="2" key="1">
    <citation type="journal article" date="2014" name="Int. J. Syst. Evol. Microbiol.">
        <title>Complete genome sequence of Corynebacterium casei LMG S-19264T (=DSM 44701T), isolated from a smear-ripened cheese.</title>
        <authorList>
            <consortium name="US DOE Joint Genome Institute (JGI-PGF)"/>
            <person name="Walter F."/>
            <person name="Albersmeier A."/>
            <person name="Kalinowski J."/>
            <person name="Ruckert C."/>
        </authorList>
    </citation>
    <scope>NUCLEOTIDE SEQUENCE</scope>
    <source>
        <strain evidence="2">NBRC 108769</strain>
    </source>
</reference>
<evidence type="ECO:0000256" key="1">
    <source>
        <dbReference type="SAM" id="Phobius"/>
    </source>
</evidence>
<evidence type="ECO:0000313" key="2">
    <source>
        <dbReference type="EMBL" id="GLR18381.1"/>
    </source>
</evidence>
<feature type="transmembrane region" description="Helical" evidence="1">
    <location>
        <begin position="35"/>
        <end position="55"/>
    </location>
</feature>
<organism evidence="2 3">
    <name type="scientific">Portibacter lacus</name>
    <dbReference type="NCBI Taxonomy" id="1099794"/>
    <lineage>
        <taxon>Bacteria</taxon>
        <taxon>Pseudomonadati</taxon>
        <taxon>Bacteroidota</taxon>
        <taxon>Saprospiria</taxon>
        <taxon>Saprospirales</taxon>
        <taxon>Haliscomenobacteraceae</taxon>
        <taxon>Portibacter</taxon>
    </lineage>
</organism>
<dbReference type="EMBL" id="BSOH01000020">
    <property type="protein sequence ID" value="GLR18381.1"/>
    <property type="molecule type" value="Genomic_DNA"/>
</dbReference>
<evidence type="ECO:0000313" key="3">
    <source>
        <dbReference type="Proteomes" id="UP001156666"/>
    </source>
</evidence>
<keyword evidence="3" id="KW-1185">Reference proteome</keyword>
<dbReference type="Proteomes" id="UP001156666">
    <property type="component" value="Unassembled WGS sequence"/>
</dbReference>
<sequence length="197" mass="22979">MKDINKIFEETPDNKLWNSIENKLEQRKSAKKIKLYRIASLAAMFVALIAAISYFNLIINDHNPHLFASNEGFSSYVLEDLSNDQEGLFNMASFDEIRKAYNDQFGPKIPIQMAGNYVAQDGEISIDIYIKDYTYYLEFSYAEFPTFVLDHKEDQTLYFASKHYNLTLNLEQNGLKLIDSNFLPEYQNFTFNRLKSI</sequence>
<comment type="caution">
    <text evidence="2">The sequence shown here is derived from an EMBL/GenBank/DDBJ whole genome shotgun (WGS) entry which is preliminary data.</text>
</comment>
<protein>
    <recommendedName>
        <fullName evidence="4">DUF4825 domain-containing protein</fullName>
    </recommendedName>
</protein>
<keyword evidence="1" id="KW-0472">Membrane</keyword>